<dbReference type="Proteomes" id="UP001497512">
    <property type="component" value="Chromosome 2"/>
</dbReference>
<proteinExistence type="predicted"/>
<accession>A0ABP0UAX6</accession>
<keyword evidence="8" id="KW-1185">Reference proteome</keyword>
<dbReference type="EMBL" id="OZ019894">
    <property type="protein sequence ID" value="CAK9216753.1"/>
    <property type="molecule type" value="Genomic_DNA"/>
</dbReference>
<evidence type="ECO:0000256" key="1">
    <source>
        <dbReference type="ARBA" id="ARBA00022723"/>
    </source>
</evidence>
<dbReference type="InterPro" id="IPR002893">
    <property type="entry name" value="Znf_MYND"/>
</dbReference>
<evidence type="ECO:0000259" key="5">
    <source>
        <dbReference type="PROSITE" id="PS50280"/>
    </source>
</evidence>
<evidence type="ECO:0000259" key="6">
    <source>
        <dbReference type="PROSITE" id="PS50865"/>
    </source>
</evidence>
<gene>
    <name evidence="7" type="ORF">CSSPTR1EN2_LOCUS13628</name>
</gene>
<evidence type="ECO:0000313" key="7">
    <source>
        <dbReference type="EMBL" id="CAK9216753.1"/>
    </source>
</evidence>
<evidence type="ECO:0000313" key="8">
    <source>
        <dbReference type="Proteomes" id="UP001497512"/>
    </source>
</evidence>
<keyword evidence="1" id="KW-0479">Metal-binding</keyword>
<dbReference type="InterPro" id="IPR011990">
    <property type="entry name" value="TPR-like_helical_dom_sf"/>
</dbReference>
<reference evidence="7" key="1">
    <citation type="submission" date="2024-02" db="EMBL/GenBank/DDBJ databases">
        <authorList>
            <consortium name="ELIXIR-Norway"/>
            <consortium name="Elixir Norway"/>
        </authorList>
    </citation>
    <scope>NUCLEOTIDE SEQUENCE</scope>
</reference>
<feature type="domain" description="MYND-type" evidence="6">
    <location>
        <begin position="61"/>
        <end position="99"/>
    </location>
</feature>
<dbReference type="SUPFAM" id="SSF82199">
    <property type="entry name" value="SET domain"/>
    <property type="match status" value="1"/>
</dbReference>
<feature type="domain" description="SET" evidence="5">
    <location>
        <begin position="18"/>
        <end position="254"/>
    </location>
</feature>
<dbReference type="InterPro" id="IPR001214">
    <property type="entry name" value="SET_dom"/>
</dbReference>
<dbReference type="SMART" id="SM00317">
    <property type="entry name" value="SET"/>
    <property type="match status" value="1"/>
</dbReference>
<organism evidence="7 8">
    <name type="scientific">Sphagnum troendelagicum</name>
    <dbReference type="NCBI Taxonomy" id="128251"/>
    <lineage>
        <taxon>Eukaryota</taxon>
        <taxon>Viridiplantae</taxon>
        <taxon>Streptophyta</taxon>
        <taxon>Embryophyta</taxon>
        <taxon>Bryophyta</taxon>
        <taxon>Sphagnophytina</taxon>
        <taxon>Sphagnopsida</taxon>
        <taxon>Sphagnales</taxon>
        <taxon>Sphagnaceae</taxon>
        <taxon>Sphagnum</taxon>
    </lineage>
</organism>
<dbReference type="InterPro" id="IPR050869">
    <property type="entry name" value="H3K4_H4K5_MeTrfase"/>
</dbReference>
<dbReference type="PROSITE" id="PS50865">
    <property type="entry name" value="ZF_MYND_2"/>
    <property type="match status" value="1"/>
</dbReference>
<dbReference type="Gene3D" id="6.10.140.2220">
    <property type="match status" value="1"/>
</dbReference>
<dbReference type="InterPro" id="IPR046341">
    <property type="entry name" value="SET_dom_sf"/>
</dbReference>
<evidence type="ECO:0000256" key="2">
    <source>
        <dbReference type="ARBA" id="ARBA00022771"/>
    </source>
</evidence>
<name>A0ABP0UAX6_9BRYO</name>
<dbReference type="Gene3D" id="1.10.220.160">
    <property type="match status" value="1"/>
</dbReference>
<evidence type="ECO:0000256" key="4">
    <source>
        <dbReference type="PROSITE-ProRule" id="PRU00134"/>
    </source>
</evidence>
<sequence>MEDATAAQLAPFLARYGLVVQLSNSKGRCLIASRAFKQGAEVLAQEPYVAVLDGNSQHKRCDRCFSLSSNLKRCSACKSVFYCCILCQKKEWLLHKYECQATVKLFKEKQRNLTSSLRLMLRLLIKRRLQAEGFVPKTPSDCYETCKELPTHMANTGEERLVLYAQMANLVQMMVDSNDVKIKEVTKDFCRFACNAHTICDEEMRPLGTGLYPVISIINHSCSPNAVLHFDGKHAVVRALENINKGTEVTISYVELAASTHVRCLALKDQYYFDCDCVRCSASETQNGSREDAFVEGYRCINPSCEGPLMLDPGDSKKLICDLCGLNRNEADLTPLALEAEKSVLEASAMYTSGNIKGAMEAYGKAKSIQQTVCHPLSVNLMRTNDNLVKIHMDMQDWTAALEHCRQTIPSYKRAYSSFSPLLGLQFYTLGKLAWLKGNTAEAIGALKSALHILQVTHGPGSPLVQSLSSTLNEALAEAAHLHIHVAE</sequence>
<keyword evidence="2 4" id="KW-0863">Zinc-finger</keyword>
<dbReference type="Pfam" id="PF01753">
    <property type="entry name" value="zf-MYND"/>
    <property type="match status" value="1"/>
</dbReference>
<dbReference type="PANTHER" id="PTHR12197">
    <property type="entry name" value="HISTONE-LYSINE N-METHYLTRANSFERASE SMYD"/>
    <property type="match status" value="1"/>
</dbReference>
<keyword evidence="3" id="KW-0862">Zinc</keyword>
<dbReference type="SUPFAM" id="SSF48452">
    <property type="entry name" value="TPR-like"/>
    <property type="match status" value="1"/>
</dbReference>
<evidence type="ECO:0000256" key="3">
    <source>
        <dbReference type="ARBA" id="ARBA00022833"/>
    </source>
</evidence>
<dbReference type="PROSITE" id="PS50280">
    <property type="entry name" value="SET"/>
    <property type="match status" value="1"/>
</dbReference>
<dbReference type="Gene3D" id="2.170.270.10">
    <property type="entry name" value="SET domain"/>
    <property type="match status" value="1"/>
</dbReference>
<protein>
    <submittedName>
        <fullName evidence="7">Uncharacterized protein</fullName>
    </submittedName>
</protein>
<dbReference type="Pfam" id="PF13374">
    <property type="entry name" value="TPR_10"/>
    <property type="match status" value="1"/>
</dbReference>
<dbReference type="PANTHER" id="PTHR12197:SF251">
    <property type="entry name" value="EG:BACR7C10.4 PROTEIN"/>
    <property type="match status" value="1"/>
</dbReference>
<dbReference type="Gene3D" id="1.25.40.10">
    <property type="entry name" value="Tetratricopeptide repeat domain"/>
    <property type="match status" value="1"/>
</dbReference>
<dbReference type="Pfam" id="PF00856">
    <property type="entry name" value="SET"/>
    <property type="match status" value="1"/>
</dbReference>